<keyword evidence="2" id="KW-0812">Transmembrane</keyword>
<protein>
    <recommendedName>
        <fullName evidence="5">Transmembrane protein</fullName>
    </recommendedName>
</protein>
<evidence type="ECO:0008006" key="5">
    <source>
        <dbReference type="Google" id="ProtNLM"/>
    </source>
</evidence>
<organism evidence="3 4">
    <name type="scientific">Legionella oakridgensis</name>
    <dbReference type="NCBI Taxonomy" id="29423"/>
    <lineage>
        <taxon>Bacteria</taxon>
        <taxon>Pseudomonadati</taxon>
        <taxon>Pseudomonadota</taxon>
        <taxon>Gammaproteobacteria</taxon>
        <taxon>Legionellales</taxon>
        <taxon>Legionellaceae</taxon>
        <taxon>Legionella</taxon>
    </lineage>
</organism>
<name>A0A0W0X1E7_9GAMM</name>
<sequence length="173" mass="17655">MLDFIRKHWKVLALSALALAAVVGVVFFPPALVAGGIIALASSPVLAVFGSAAAAVATGVVAATAAAAVFAAGALVNGIVKAGGWLFNKVCGKSAPDESESEDDYDETLSSTAVAAKGLGVGARRERLDAVADEDEIHVQHVSPLYAPKLRPVAARRDQQEELDASPLALAAR</sequence>
<accession>A0A0W0X1E7</accession>
<proteinExistence type="predicted"/>
<dbReference type="Proteomes" id="UP000054858">
    <property type="component" value="Unassembled WGS sequence"/>
</dbReference>
<evidence type="ECO:0000313" key="4">
    <source>
        <dbReference type="Proteomes" id="UP000054858"/>
    </source>
</evidence>
<keyword evidence="2" id="KW-1133">Transmembrane helix</keyword>
<evidence type="ECO:0000256" key="2">
    <source>
        <dbReference type="SAM" id="Phobius"/>
    </source>
</evidence>
<keyword evidence="2" id="KW-0472">Membrane</keyword>
<reference evidence="3 4" key="1">
    <citation type="submission" date="2015-11" db="EMBL/GenBank/DDBJ databases">
        <title>Genomic analysis of 38 Legionella species identifies large and diverse effector repertoires.</title>
        <authorList>
            <person name="Burstein D."/>
            <person name="Amaro F."/>
            <person name="Zusman T."/>
            <person name="Lifshitz Z."/>
            <person name="Cohen O."/>
            <person name="Gilbert J.A."/>
            <person name="Pupko T."/>
            <person name="Shuman H.A."/>
            <person name="Segal G."/>
        </authorList>
    </citation>
    <scope>NUCLEOTIDE SEQUENCE [LARGE SCALE GENOMIC DNA]</scope>
    <source>
        <strain evidence="3 4">Oak Ridge-10</strain>
    </source>
</reference>
<dbReference type="RefSeq" id="WP_025386740.1">
    <property type="nucleotide sequence ID" value="NZ_LCUA01000014.1"/>
</dbReference>
<feature type="transmembrane region" description="Helical" evidence="2">
    <location>
        <begin position="45"/>
        <end position="76"/>
    </location>
</feature>
<evidence type="ECO:0000256" key="1">
    <source>
        <dbReference type="SAM" id="MobiDB-lite"/>
    </source>
</evidence>
<dbReference type="AlphaFoldDB" id="A0A0W0X1E7"/>
<gene>
    <name evidence="3" type="ORF">Loak_1334</name>
</gene>
<evidence type="ECO:0000313" key="3">
    <source>
        <dbReference type="EMBL" id="KTD38389.1"/>
    </source>
</evidence>
<dbReference type="EMBL" id="LNYP01000028">
    <property type="protein sequence ID" value="KTD38389.1"/>
    <property type="molecule type" value="Genomic_DNA"/>
</dbReference>
<feature type="region of interest" description="Disordered" evidence="1">
    <location>
        <begin position="151"/>
        <end position="173"/>
    </location>
</feature>
<dbReference type="PATRIC" id="fig|29423.5.peg.1396"/>
<comment type="caution">
    <text evidence="3">The sequence shown here is derived from an EMBL/GenBank/DDBJ whole genome shotgun (WGS) entry which is preliminary data.</text>
</comment>